<organism evidence="1 2">
    <name type="scientific">Aureispira anguillae</name>
    <dbReference type="NCBI Taxonomy" id="2864201"/>
    <lineage>
        <taxon>Bacteria</taxon>
        <taxon>Pseudomonadati</taxon>
        <taxon>Bacteroidota</taxon>
        <taxon>Saprospiria</taxon>
        <taxon>Saprospirales</taxon>
        <taxon>Saprospiraceae</taxon>
        <taxon>Aureispira</taxon>
    </lineage>
</organism>
<dbReference type="AlphaFoldDB" id="A0A915YKN0"/>
<gene>
    <name evidence="1" type="ORF">AsAng_0056250</name>
</gene>
<protein>
    <submittedName>
        <fullName evidence="1">Uncharacterized protein</fullName>
    </submittedName>
</protein>
<dbReference type="Proteomes" id="UP001060919">
    <property type="component" value="Chromosome"/>
</dbReference>
<accession>A0A915YKN0</accession>
<sequence length="38" mass="4471">MSQYLHSLHQNIENLSFLQIDSDNKLITTKIKKKDKTP</sequence>
<keyword evidence="2" id="KW-1185">Reference proteome</keyword>
<name>A0A915YKN0_9BACT</name>
<evidence type="ECO:0000313" key="1">
    <source>
        <dbReference type="EMBL" id="BDS14843.1"/>
    </source>
</evidence>
<evidence type="ECO:0000313" key="2">
    <source>
        <dbReference type="Proteomes" id="UP001060919"/>
    </source>
</evidence>
<dbReference type="EMBL" id="AP026867">
    <property type="protein sequence ID" value="BDS14843.1"/>
    <property type="molecule type" value="Genomic_DNA"/>
</dbReference>
<reference evidence="1" key="1">
    <citation type="submission" date="2022-09" db="EMBL/GenBank/DDBJ databases">
        <title>Aureispira anguillicida sp. nov., isolated from Leptocephalus of Japanese eel Anguilla japonica.</title>
        <authorList>
            <person name="Yuasa K."/>
            <person name="Mekata T."/>
            <person name="Ikunari K."/>
        </authorList>
    </citation>
    <scope>NUCLEOTIDE SEQUENCE</scope>
    <source>
        <strain evidence="1">EL160426</strain>
    </source>
</reference>
<dbReference type="KEGG" id="aup:AsAng_0056250"/>
<proteinExistence type="predicted"/>